<keyword evidence="4" id="KW-1185">Reference proteome</keyword>
<dbReference type="InterPro" id="IPR041588">
    <property type="entry name" value="Integrase_H2C2"/>
</dbReference>
<protein>
    <recommendedName>
        <fullName evidence="2">Integrase zinc-binding domain-containing protein</fullName>
    </recommendedName>
</protein>
<evidence type="ECO:0000259" key="2">
    <source>
        <dbReference type="Pfam" id="PF17921"/>
    </source>
</evidence>
<proteinExistence type="predicted"/>
<feature type="region of interest" description="Disordered" evidence="1">
    <location>
        <begin position="1"/>
        <end position="84"/>
    </location>
</feature>
<feature type="domain" description="Integrase zinc-binding" evidence="2">
    <location>
        <begin position="190"/>
        <end position="240"/>
    </location>
</feature>
<feature type="compositionally biased region" description="Polar residues" evidence="1">
    <location>
        <begin position="12"/>
        <end position="41"/>
    </location>
</feature>
<feature type="compositionally biased region" description="Basic and acidic residues" evidence="1">
    <location>
        <begin position="45"/>
        <end position="55"/>
    </location>
</feature>
<accession>A0A9Q5N138</accession>
<dbReference type="Gene3D" id="1.10.340.70">
    <property type="match status" value="1"/>
</dbReference>
<dbReference type="OrthoDB" id="2499658at2759"/>
<dbReference type="Pfam" id="PF17921">
    <property type="entry name" value="Integrase_H2C2"/>
    <property type="match status" value="1"/>
</dbReference>
<evidence type="ECO:0000313" key="3">
    <source>
        <dbReference type="EMBL" id="OCB86042.1"/>
    </source>
</evidence>
<gene>
    <name evidence="3" type="ORF">A7U60_g6940</name>
</gene>
<sequence>MSPRPNRRFGGQSRTVNFNSSKKGSTLKQSLEQSSANSRSVLDQELGHDGLDDATRPLTPMDLTLPPFRLEQGEGSPPGSHNSAGNLATFACQAIDEDILDDVEGMPTRAQWKSIVESYLACLHPSKRHKSLISQEVYKMIFRTLKDPDATRLGTPQFRFWARKMFQLVEAPNNILVVTNAGRPVAIKEHIYDILCMCHSECGHGGRDKTCKVLREYYTWVPKELISNFVKECPTCAPRKLAASKSKEKRAETTPVPSEERLLCAPRFSVERLQDFGQLPSPVSDGPRQLKLPPLNVYPSPATSQVPTVTMASECGSPGSYFIQAKFPANNSVVTLPPLSGGLEGTYNVSSDASKQMSLPPLIQYLTRNYDFKDELQYPADEDSGEGRTEPEIPIDPALFSTAPTKALGNALHLQLRAPAQHGVTHQDAQLAIDPALTQTENTEATSTVTWEFPSVASVYGGDGDSSALYSASTASVGLPTPSQSAQISPAGSGYITSLEYYSPMAQSTPGFDGVQYAYENNAPMHSDLEKGPKVKAEDGLAQIASPPLFSPRPIKVEDTPAVLEMAAAESIEEINN</sequence>
<name>A0A9Q5N138_SANBA</name>
<dbReference type="EMBL" id="LNZH02000205">
    <property type="protein sequence ID" value="OCB86042.1"/>
    <property type="molecule type" value="Genomic_DNA"/>
</dbReference>
<comment type="caution">
    <text evidence="3">The sequence shown here is derived from an EMBL/GenBank/DDBJ whole genome shotgun (WGS) entry which is preliminary data.</text>
</comment>
<reference evidence="3" key="1">
    <citation type="submission" date="2016-06" db="EMBL/GenBank/DDBJ databases">
        <title>Draft Genome sequence of the fungus Inonotus baumii.</title>
        <authorList>
            <person name="Zhu H."/>
            <person name="Lin W."/>
        </authorList>
    </citation>
    <scope>NUCLEOTIDE SEQUENCE</scope>
    <source>
        <strain evidence="3">821</strain>
    </source>
</reference>
<dbReference type="Proteomes" id="UP000757232">
    <property type="component" value="Unassembled WGS sequence"/>
</dbReference>
<evidence type="ECO:0000256" key="1">
    <source>
        <dbReference type="SAM" id="MobiDB-lite"/>
    </source>
</evidence>
<dbReference type="AlphaFoldDB" id="A0A9Q5N138"/>
<organism evidence="3 4">
    <name type="scientific">Sanghuangporus baumii</name>
    <name type="common">Phellinus baumii</name>
    <dbReference type="NCBI Taxonomy" id="108892"/>
    <lineage>
        <taxon>Eukaryota</taxon>
        <taxon>Fungi</taxon>
        <taxon>Dikarya</taxon>
        <taxon>Basidiomycota</taxon>
        <taxon>Agaricomycotina</taxon>
        <taxon>Agaricomycetes</taxon>
        <taxon>Hymenochaetales</taxon>
        <taxon>Hymenochaetaceae</taxon>
        <taxon>Sanghuangporus</taxon>
    </lineage>
</organism>
<evidence type="ECO:0000313" key="4">
    <source>
        <dbReference type="Proteomes" id="UP000757232"/>
    </source>
</evidence>